<comment type="function">
    <text evidence="1">Is involved in generating a small heat-stable compound (Nod), an acylated oligomer of N-acetylglucosamine, that stimulates mitosis in various plant protoplasts.</text>
</comment>
<dbReference type="InterPro" id="IPR002509">
    <property type="entry name" value="NODB_dom"/>
</dbReference>
<evidence type="ECO:0000256" key="3">
    <source>
        <dbReference type="ARBA" id="ARBA00020071"/>
    </source>
</evidence>
<protein>
    <recommendedName>
        <fullName evidence="3">Chitooligosaccharide deacetylase</fullName>
    </recommendedName>
    <alternativeName>
        <fullName evidence="4">Nodulation protein B</fullName>
    </alternativeName>
</protein>
<geneLocation type="plasmid" evidence="6 7">
    <name>pTT6-1</name>
</geneLocation>
<dbReference type="Pfam" id="PF01522">
    <property type="entry name" value="Polysacc_deac_1"/>
    <property type="match status" value="1"/>
</dbReference>
<evidence type="ECO:0000256" key="1">
    <source>
        <dbReference type="ARBA" id="ARBA00003236"/>
    </source>
</evidence>
<comment type="similarity">
    <text evidence="2">Belongs to the polysaccharide deacetylase family.</text>
</comment>
<reference evidence="6" key="1">
    <citation type="submission" date="2021-02" db="EMBL/GenBank/DDBJ databases">
        <title>Skermanella TT6 skin isolate.</title>
        <authorList>
            <person name="Lee K."/>
            <person name="Ganzorig M."/>
        </authorList>
    </citation>
    <scope>NUCLEOTIDE SEQUENCE</scope>
    <source>
        <strain evidence="6">TT6</strain>
    </source>
</reference>
<sequence>MIQNPPPWPNGARCAVCFSFDMDVESLLHLNHREAAPSRLATSSALRYGPFVAIPRIIDIFRHYGIKQTVFVPGWCIEAYPRAIEALVEAGHEIGHHGWLHERPNTLSPGDEARVLDRALEAFDRVVGAPPTGYRAPAYALSEHTPDLLVERGFTYDASLLGDDVPYLLGSSKGTLVELPSDFALDDWVQYVNMKEFGYMMPIQAPERAMEVFRAEFDAAWAYGGLWISVWHPFVSGRLARADAMARLIRHMMDKGDVWFAPMTEIAAHVQGLVDRGEWTPRTDAVPFWAAPVDHLVTPSRG</sequence>
<accession>A0ABX7BGS9</accession>
<dbReference type="CDD" id="cd10938">
    <property type="entry name" value="CE4_HpPgdA_like"/>
    <property type="match status" value="1"/>
</dbReference>
<keyword evidence="6" id="KW-0614">Plasmid</keyword>
<evidence type="ECO:0000259" key="5">
    <source>
        <dbReference type="PROSITE" id="PS51677"/>
    </source>
</evidence>
<dbReference type="Gene3D" id="3.20.20.370">
    <property type="entry name" value="Glycoside hydrolase/deacetylase"/>
    <property type="match status" value="1"/>
</dbReference>
<name>A0ABX7BGS9_9PROT</name>
<dbReference type="InterPro" id="IPR011330">
    <property type="entry name" value="Glyco_hydro/deAcase_b/a-brl"/>
</dbReference>
<dbReference type="PANTHER" id="PTHR47561:SF1">
    <property type="entry name" value="POLYSACCHARIDE DEACETYLASE FAMILY PROTEIN (AFU_ORTHOLOGUE AFUA_6G05030)"/>
    <property type="match status" value="1"/>
</dbReference>
<dbReference type="PANTHER" id="PTHR47561">
    <property type="entry name" value="POLYSACCHARIDE DEACETYLASE FAMILY PROTEIN (AFU_ORTHOLOGUE AFUA_6G05030)"/>
    <property type="match status" value="1"/>
</dbReference>
<proteinExistence type="inferred from homology"/>
<dbReference type="InterPro" id="IPR037950">
    <property type="entry name" value="PgdA-like"/>
</dbReference>
<evidence type="ECO:0000256" key="4">
    <source>
        <dbReference type="ARBA" id="ARBA00032976"/>
    </source>
</evidence>
<dbReference type="Proteomes" id="UP000595197">
    <property type="component" value="Plasmid pTT6-1"/>
</dbReference>
<feature type="domain" description="NodB homology" evidence="5">
    <location>
        <begin position="37"/>
        <end position="261"/>
    </location>
</feature>
<evidence type="ECO:0000313" key="7">
    <source>
        <dbReference type="Proteomes" id="UP000595197"/>
    </source>
</evidence>
<keyword evidence="7" id="KW-1185">Reference proteome</keyword>
<dbReference type="SUPFAM" id="SSF88713">
    <property type="entry name" value="Glycoside hydrolase/deacetylase"/>
    <property type="match status" value="1"/>
</dbReference>
<gene>
    <name evidence="6" type="ORF">IGS68_30700</name>
</gene>
<evidence type="ECO:0000313" key="6">
    <source>
        <dbReference type="EMBL" id="QQP93350.1"/>
    </source>
</evidence>
<dbReference type="PROSITE" id="PS51677">
    <property type="entry name" value="NODB"/>
    <property type="match status" value="1"/>
</dbReference>
<evidence type="ECO:0000256" key="2">
    <source>
        <dbReference type="ARBA" id="ARBA00010973"/>
    </source>
</evidence>
<organism evidence="6 7">
    <name type="scientific">Skermanella cutis</name>
    <dbReference type="NCBI Taxonomy" id="2775420"/>
    <lineage>
        <taxon>Bacteria</taxon>
        <taxon>Pseudomonadati</taxon>
        <taxon>Pseudomonadota</taxon>
        <taxon>Alphaproteobacteria</taxon>
        <taxon>Rhodospirillales</taxon>
        <taxon>Azospirillaceae</taxon>
        <taxon>Skermanella</taxon>
    </lineage>
</organism>
<dbReference type="EMBL" id="CP067421">
    <property type="protein sequence ID" value="QQP93350.1"/>
    <property type="molecule type" value="Genomic_DNA"/>
</dbReference>